<organism evidence="1 2">
    <name type="scientific">Rubrivirga litoralis</name>
    <dbReference type="NCBI Taxonomy" id="3075598"/>
    <lineage>
        <taxon>Bacteria</taxon>
        <taxon>Pseudomonadati</taxon>
        <taxon>Rhodothermota</taxon>
        <taxon>Rhodothermia</taxon>
        <taxon>Rhodothermales</taxon>
        <taxon>Rubricoccaceae</taxon>
        <taxon>Rubrivirga</taxon>
    </lineage>
</organism>
<dbReference type="EMBL" id="JAVRHT010000015">
    <property type="protein sequence ID" value="MDT0631658.1"/>
    <property type="molecule type" value="Genomic_DNA"/>
</dbReference>
<dbReference type="RefSeq" id="WP_311663000.1">
    <property type="nucleotide sequence ID" value="NZ_JAVRHT010000015.1"/>
</dbReference>
<evidence type="ECO:0008006" key="3">
    <source>
        <dbReference type="Google" id="ProtNLM"/>
    </source>
</evidence>
<sequence length="90" mass="9781">MTLPAPRRTVRAALDTLAVIEHRDPAGHARVTGGAVAATSRALRVGEPYVRDVLGRPDALPSPLRDDVLYLYALHVERGVRAYCRRPAGL</sequence>
<reference evidence="1 2" key="1">
    <citation type="submission" date="2023-09" db="EMBL/GenBank/DDBJ databases">
        <authorList>
            <person name="Rey-Velasco X."/>
        </authorList>
    </citation>
    <scope>NUCLEOTIDE SEQUENCE [LARGE SCALE GENOMIC DNA]</scope>
    <source>
        <strain evidence="1 2">F394</strain>
    </source>
</reference>
<proteinExistence type="predicted"/>
<gene>
    <name evidence="1" type="ORF">RM540_07830</name>
</gene>
<accession>A0ABU3BQV0</accession>
<evidence type="ECO:0000313" key="1">
    <source>
        <dbReference type="EMBL" id="MDT0631658.1"/>
    </source>
</evidence>
<keyword evidence="2" id="KW-1185">Reference proteome</keyword>
<name>A0ABU3BQV0_9BACT</name>
<evidence type="ECO:0000313" key="2">
    <source>
        <dbReference type="Proteomes" id="UP001267426"/>
    </source>
</evidence>
<comment type="caution">
    <text evidence="1">The sequence shown here is derived from an EMBL/GenBank/DDBJ whole genome shotgun (WGS) entry which is preliminary data.</text>
</comment>
<protein>
    <recommendedName>
        <fullName evidence="3">PucR family transcriptional regulator</fullName>
    </recommendedName>
</protein>
<dbReference type="Proteomes" id="UP001267426">
    <property type="component" value="Unassembled WGS sequence"/>
</dbReference>